<feature type="transmembrane region" description="Helical" evidence="5">
    <location>
        <begin position="174"/>
        <end position="195"/>
    </location>
</feature>
<keyword evidence="2 5" id="KW-0812">Transmembrane</keyword>
<feature type="transmembrane region" description="Helical" evidence="5">
    <location>
        <begin position="275"/>
        <end position="300"/>
    </location>
</feature>
<dbReference type="CDD" id="cd17321">
    <property type="entry name" value="MFS_MMR_MDR_like"/>
    <property type="match status" value="1"/>
</dbReference>
<dbReference type="Gene3D" id="1.20.1250.20">
    <property type="entry name" value="MFS general substrate transporter like domains"/>
    <property type="match status" value="1"/>
</dbReference>
<dbReference type="InterPro" id="IPR036259">
    <property type="entry name" value="MFS_trans_sf"/>
</dbReference>
<feature type="transmembrane region" description="Helical" evidence="5">
    <location>
        <begin position="147"/>
        <end position="168"/>
    </location>
</feature>
<dbReference type="SUPFAM" id="SSF103473">
    <property type="entry name" value="MFS general substrate transporter"/>
    <property type="match status" value="1"/>
</dbReference>
<evidence type="ECO:0000256" key="2">
    <source>
        <dbReference type="ARBA" id="ARBA00022692"/>
    </source>
</evidence>
<keyword evidence="4 5" id="KW-0472">Membrane</keyword>
<dbReference type="InterPro" id="IPR020846">
    <property type="entry name" value="MFS_dom"/>
</dbReference>
<evidence type="ECO:0000313" key="7">
    <source>
        <dbReference type="EMBL" id="XDU74231.1"/>
    </source>
</evidence>
<comment type="subcellular location">
    <subcellularLocation>
        <location evidence="1">Membrane</location>
        <topology evidence="1">Multi-pass membrane protein</topology>
    </subcellularLocation>
</comment>
<dbReference type="InterPro" id="IPR011701">
    <property type="entry name" value="MFS"/>
</dbReference>
<evidence type="ECO:0000256" key="4">
    <source>
        <dbReference type="ARBA" id="ARBA00023136"/>
    </source>
</evidence>
<feature type="transmembrane region" description="Helical" evidence="5">
    <location>
        <begin position="438"/>
        <end position="455"/>
    </location>
</feature>
<proteinExistence type="predicted"/>
<dbReference type="PANTHER" id="PTHR42718:SF40">
    <property type="entry name" value="METHYLENOMYCIN A RESISTANCE PROTEIN"/>
    <property type="match status" value="1"/>
</dbReference>
<feature type="transmembrane region" description="Helical" evidence="5">
    <location>
        <begin position="339"/>
        <end position="361"/>
    </location>
</feature>
<dbReference type="GO" id="GO:0022857">
    <property type="term" value="F:transmembrane transporter activity"/>
    <property type="evidence" value="ECO:0007669"/>
    <property type="project" value="InterPro"/>
</dbReference>
<reference evidence="7" key="1">
    <citation type="submission" date="2024-07" db="EMBL/GenBank/DDBJ databases">
        <authorList>
            <person name="Biller S.J."/>
        </authorList>
    </citation>
    <scope>NUCLEOTIDE SEQUENCE</scope>
    <source>
        <strain evidence="7">WC2420</strain>
    </source>
</reference>
<accession>A0AB39VX18</accession>
<dbReference type="Gene3D" id="1.20.1720.10">
    <property type="entry name" value="Multidrug resistance protein D"/>
    <property type="match status" value="1"/>
</dbReference>
<dbReference type="Pfam" id="PF07690">
    <property type="entry name" value="MFS_1"/>
    <property type="match status" value="1"/>
</dbReference>
<feature type="transmembrane region" description="Helical" evidence="5">
    <location>
        <begin position="55"/>
        <end position="74"/>
    </location>
</feature>
<dbReference type="PANTHER" id="PTHR42718">
    <property type="entry name" value="MAJOR FACILITATOR SUPERFAMILY MULTIDRUG TRANSPORTER MFSC"/>
    <property type="match status" value="1"/>
</dbReference>
<dbReference type="GO" id="GO:0016020">
    <property type="term" value="C:membrane"/>
    <property type="evidence" value="ECO:0007669"/>
    <property type="project" value="UniProtKB-SubCell"/>
</dbReference>
<organism evidence="7">
    <name type="scientific">Rouxiella sp. WC2420</name>
    <dbReference type="NCBI Taxonomy" id="3234145"/>
    <lineage>
        <taxon>Bacteria</taxon>
        <taxon>Pseudomonadati</taxon>
        <taxon>Pseudomonadota</taxon>
        <taxon>Gammaproteobacteria</taxon>
        <taxon>Enterobacterales</taxon>
        <taxon>Yersiniaceae</taxon>
        <taxon>Rouxiella</taxon>
    </lineage>
</organism>
<dbReference type="RefSeq" id="WP_369790431.1">
    <property type="nucleotide sequence ID" value="NZ_CP165628.1"/>
</dbReference>
<feature type="transmembrane region" description="Helical" evidence="5">
    <location>
        <begin position="413"/>
        <end position="432"/>
    </location>
</feature>
<sequence>MHSGENLKIDTLFPTKVFINALITALGYVVVQLDVTIVNVALPTFSRVFDADISILQWIPDAYVIVFAALLLAAGGLSDKYGSKNINLAGIGLFLLASLLCALSPSLNLMILGRVFQGIGAALIVPSSLSLLTGACGDNSSLRRKAIGWWSAIGGVISAAGPFFGGLILKHISWHALFLLNIPICMVGIILTMFYVHEPATPRMRNIDHKGILLFVITSFSLIYLLIQFGKSYAFTQTLLLCLGIFAFACIMLIVHIKNSVNAFLPLSLLRNRIFSLSLLLGAIMNLAFYGSIFLLTVYFQVYRGFSPLMTGLALLTFAVIALANTASSAISERIGVRLTIVIGLLIATINYSSLALLTYTDASYKTFVGFLFLMTLGGGIATPAIIASCLYQAPPNKAATASAAINAMRQTGAAVGVALLGILVTGTHFSINIGASVGFAIAAVIMFCAALVVFKSFIMPTAIPDDA</sequence>
<name>A0AB39VX18_9GAMM</name>
<dbReference type="EMBL" id="CP165628">
    <property type="protein sequence ID" value="XDU74231.1"/>
    <property type="molecule type" value="Genomic_DNA"/>
</dbReference>
<protein>
    <submittedName>
        <fullName evidence="7">MFS transporter</fullName>
    </submittedName>
</protein>
<dbReference type="PROSITE" id="PS50850">
    <property type="entry name" value="MFS"/>
    <property type="match status" value="1"/>
</dbReference>
<feature type="transmembrane region" description="Helical" evidence="5">
    <location>
        <begin position="111"/>
        <end position="135"/>
    </location>
</feature>
<feature type="transmembrane region" description="Helical" evidence="5">
    <location>
        <begin position="233"/>
        <end position="255"/>
    </location>
</feature>
<feature type="domain" description="Major facilitator superfamily (MFS) profile" evidence="6">
    <location>
        <begin position="20"/>
        <end position="462"/>
    </location>
</feature>
<feature type="transmembrane region" description="Helical" evidence="5">
    <location>
        <begin position="306"/>
        <end position="327"/>
    </location>
</feature>
<evidence type="ECO:0000259" key="6">
    <source>
        <dbReference type="PROSITE" id="PS50850"/>
    </source>
</evidence>
<evidence type="ECO:0000256" key="5">
    <source>
        <dbReference type="SAM" id="Phobius"/>
    </source>
</evidence>
<gene>
    <name evidence="7" type="ORF">AB3G37_09225</name>
</gene>
<feature type="transmembrane region" description="Helical" evidence="5">
    <location>
        <begin position="367"/>
        <end position="392"/>
    </location>
</feature>
<evidence type="ECO:0000256" key="1">
    <source>
        <dbReference type="ARBA" id="ARBA00004141"/>
    </source>
</evidence>
<dbReference type="AlphaFoldDB" id="A0AB39VX18"/>
<keyword evidence="3 5" id="KW-1133">Transmembrane helix</keyword>
<feature type="transmembrane region" description="Helical" evidence="5">
    <location>
        <begin position="21"/>
        <end position="43"/>
    </location>
</feature>
<evidence type="ECO:0000256" key="3">
    <source>
        <dbReference type="ARBA" id="ARBA00022989"/>
    </source>
</evidence>
<feature type="transmembrane region" description="Helical" evidence="5">
    <location>
        <begin position="207"/>
        <end position="227"/>
    </location>
</feature>
<feature type="transmembrane region" description="Helical" evidence="5">
    <location>
        <begin position="86"/>
        <end position="105"/>
    </location>
</feature>